<feature type="transmembrane region" description="Helical" evidence="7">
    <location>
        <begin position="75"/>
        <end position="103"/>
    </location>
</feature>
<feature type="transmembrane region" description="Helical" evidence="7">
    <location>
        <begin position="265"/>
        <end position="287"/>
    </location>
</feature>
<keyword evidence="6 7" id="KW-0472">Membrane</keyword>
<dbReference type="Proteomes" id="UP000826462">
    <property type="component" value="Chromosome 1"/>
</dbReference>
<keyword evidence="3 7" id="KW-0812">Transmembrane</keyword>
<dbReference type="Pfam" id="PF01566">
    <property type="entry name" value="Nramp"/>
    <property type="match status" value="1"/>
</dbReference>
<evidence type="ECO:0000256" key="1">
    <source>
        <dbReference type="ARBA" id="ARBA00004141"/>
    </source>
</evidence>
<dbReference type="PANTHER" id="PTHR11706:SF33">
    <property type="entry name" value="NATURAL RESISTANCE-ASSOCIATED MACROPHAGE PROTEIN 2"/>
    <property type="match status" value="1"/>
</dbReference>
<keyword evidence="7" id="KW-0406">Ion transport</keyword>
<dbReference type="RefSeq" id="WP_219797488.1">
    <property type="nucleotide sequence ID" value="NZ_CP080095.1"/>
</dbReference>
<keyword evidence="4 7" id="KW-0769">Symport</keyword>
<gene>
    <name evidence="7" type="primary">mntH</name>
    <name evidence="8" type="ORF">KZJ38_17685</name>
</gene>
<evidence type="ECO:0000256" key="6">
    <source>
        <dbReference type="ARBA" id="ARBA00023136"/>
    </source>
</evidence>
<reference evidence="8 9" key="1">
    <citation type="submission" date="2021-07" db="EMBL/GenBank/DDBJ databases">
        <title>Paraburkholderia edwinii protects Aspergillus sp. from phenazines by acting as a toxin sponge.</title>
        <authorList>
            <person name="Dahlstrom K.M."/>
            <person name="Newman D.K."/>
        </authorList>
    </citation>
    <scope>NUCLEOTIDE SEQUENCE [LARGE SCALE GENOMIC DNA]</scope>
    <source>
        <strain evidence="8 9">Pe01</strain>
    </source>
</reference>
<protein>
    <recommendedName>
        <fullName evidence="7">Divalent metal cation transporter MntH</fullName>
    </recommendedName>
</protein>
<dbReference type="NCBIfam" id="NF001923">
    <property type="entry name" value="PRK00701.1"/>
    <property type="match status" value="1"/>
</dbReference>
<feature type="transmembrane region" description="Helical" evidence="7">
    <location>
        <begin position="217"/>
        <end position="237"/>
    </location>
</feature>
<comment type="similarity">
    <text evidence="7">Belongs to the NRAMP family.</text>
</comment>
<dbReference type="HAMAP" id="MF_00221">
    <property type="entry name" value="NRAMP"/>
    <property type="match status" value="1"/>
</dbReference>
<dbReference type="PANTHER" id="PTHR11706">
    <property type="entry name" value="SOLUTE CARRIER PROTEIN FAMILY 11 MEMBER"/>
    <property type="match status" value="1"/>
</dbReference>
<feature type="transmembrane region" description="Helical" evidence="7">
    <location>
        <begin position="410"/>
        <end position="434"/>
    </location>
</feature>
<evidence type="ECO:0000313" key="8">
    <source>
        <dbReference type="EMBL" id="QYD68095.1"/>
    </source>
</evidence>
<dbReference type="EMBL" id="CP080095">
    <property type="protein sequence ID" value="QYD68095.1"/>
    <property type="molecule type" value="Genomic_DNA"/>
</dbReference>
<keyword evidence="9" id="KW-1185">Reference proteome</keyword>
<feature type="transmembrane region" description="Helical" evidence="7">
    <location>
        <begin position="307"/>
        <end position="333"/>
    </location>
</feature>
<comment type="function">
    <text evidence="7">H(+)-stimulated, divalent metal cation uptake system.</text>
</comment>
<dbReference type="NCBIfam" id="NF037982">
    <property type="entry name" value="Nramp_1"/>
    <property type="match status" value="1"/>
</dbReference>
<evidence type="ECO:0000256" key="5">
    <source>
        <dbReference type="ARBA" id="ARBA00022989"/>
    </source>
</evidence>
<dbReference type="PRINTS" id="PR00447">
    <property type="entry name" value="NATRESASSCMP"/>
</dbReference>
<evidence type="ECO:0000256" key="2">
    <source>
        <dbReference type="ARBA" id="ARBA00022448"/>
    </source>
</evidence>
<keyword evidence="2 7" id="KW-0813">Transport</keyword>
<evidence type="ECO:0000313" key="9">
    <source>
        <dbReference type="Proteomes" id="UP000826462"/>
    </source>
</evidence>
<evidence type="ECO:0000256" key="7">
    <source>
        <dbReference type="HAMAP-Rule" id="MF_00221"/>
    </source>
</evidence>
<dbReference type="NCBIfam" id="TIGR01197">
    <property type="entry name" value="nramp"/>
    <property type="match status" value="1"/>
</dbReference>
<proteinExistence type="inferred from homology"/>
<keyword evidence="7" id="KW-1003">Cell membrane</keyword>
<evidence type="ECO:0000256" key="3">
    <source>
        <dbReference type="ARBA" id="ARBA00022692"/>
    </source>
</evidence>
<feature type="transmembrane region" description="Helical" evidence="7">
    <location>
        <begin position="177"/>
        <end position="197"/>
    </location>
</feature>
<evidence type="ECO:0000256" key="4">
    <source>
        <dbReference type="ARBA" id="ARBA00022847"/>
    </source>
</evidence>
<feature type="transmembrane region" description="Helical" evidence="7">
    <location>
        <begin position="139"/>
        <end position="165"/>
    </location>
</feature>
<comment type="subcellular location">
    <subcellularLocation>
        <location evidence="7">Cell membrane</location>
        <topology evidence="7">Multi-pass membrane protein</topology>
    </subcellularLocation>
    <subcellularLocation>
        <location evidence="1">Membrane</location>
        <topology evidence="1">Multi-pass membrane protein</topology>
    </subcellularLocation>
</comment>
<organism evidence="8 9">
    <name type="scientific">Paraburkholderia edwinii</name>
    <dbReference type="NCBI Taxonomy" id="2861782"/>
    <lineage>
        <taxon>Bacteria</taxon>
        <taxon>Pseudomonadati</taxon>
        <taxon>Pseudomonadota</taxon>
        <taxon>Betaproteobacteria</taxon>
        <taxon>Burkholderiales</taxon>
        <taxon>Burkholderiaceae</taxon>
        <taxon>Paraburkholderia</taxon>
    </lineage>
</organism>
<feature type="transmembrane region" description="Helical" evidence="7">
    <location>
        <begin position="379"/>
        <end position="398"/>
    </location>
</feature>
<keyword evidence="5 7" id="KW-1133">Transmembrane helix</keyword>
<feature type="transmembrane region" description="Helical" evidence="7">
    <location>
        <begin position="354"/>
        <end position="373"/>
    </location>
</feature>
<dbReference type="InterPro" id="IPR001046">
    <property type="entry name" value="NRAMP_fam"/>
</dbReference>
<accession>A0ABX8UM37</accession>
<name>A0ABX8UM37_9BURK</name>
<sequence length="435" mass="45569">MQTLSTTRDGVAAVAVNLTQRTEYSVRAALEGRSTGLGAFLPFVGPALIASVGYMDPGNFATNIEAGSRYGYGLLWVVLISSAVAMLFQALSARLGIVTGLNLAELCREHFPRPVTLAMWVASEIAAIATDLAEFLGGALALALLFHLPMLVAMGVIAIATWAILSLEKHGFRPLEIAIAALVTVIGATYLCELFIAPPDWPAVIAHTFVPHLQDSGALTLAVGIVGATIMPHTLYLHSGLTQKRVVARSTDERRKLIRFSNREVMIALGAAAFVNLAMVVMAATVFHHTAPDTSDIGAAYRTLVPLLGTGAAGLFLVALLASGVSSSVVGTMAGQVIMQGFVRFRIPVTVRRLVTVVPSFAVVALGCNVTHAMVISQVVLSMALPLPMVALLILSGKQSVMGAFAIRKGTIAIAGAAALLIVALNVVLVYQAIV</sequence>